<dbReference type="STRING" id="1120996.SAMN02746066_00401"/>
<gene>
    <name evidence="1" type="ORF">SAMN02746066_00401</name>
</gene>
<accession>A0A1M7F4F0</accession>
<name>A0A1M7F4F0_9FIRM</name>
<dbReference type="Proteomes" id="UP000184038">
    <property type="component" value="Unassembled WGS sequence"/>
</dbReference>
<organism evidence="1 2">
    <name type="scientific">Anaerosporobacter mobilis DSM 15930</name>
    <dbReference type="NCBI Taxonomy" id="1120996"/>
    <lineage>
        <taxon>Bacteria</taxon>
        <taxon>Bacillati</taxon>
        <taxon>Bacillota</taxon>
        <taxon>Clostridia</taxon>
        <taxon>Lachnospirales</taxon>
        <taxon>Lachnospiraceae</taxon>
        <taxon>Anaerosporobacter</taxon>
    </lineage>
</organism>
<proteinExistence type="predicted"/>
<reference evidence="1 2" key="1">
    <citation type="submission" date="2016-11" db="EMBL/GenBank/DDBJ databases">
        <authorList>
            <person name="Jaros S."/>
            <person name="Januszkiewicz K."/>
            <person name="Wedrychowicz H."/>
        </authorList>
    </citation>
    <scope>NUCLEOTIDE SEQUENCE [LARGE SCALE GENOMIC DNA]</scope>
    <source>
        <strain evidence="1 2">DSM 15930</strain>
    </source>
</reference>
<dbReference type="AlphaFoldDB" id="A0A1M7F4F0"/>
<evidence type="ECO:0000313" key="1">
    <source>
        <dbReference type="EMBL" id="SHL98942.1"/>
    </source>
</evidence>
<dbReference type="RefSeq" id="WP_170865422.1">
    <property type="nucleotide sequence ID" value="NZ_FRCP01000005.1"/>
</dbReference>
<protein>
    <submittedName>
        <fullName evidence="1">Uncharacterized protein</fullName>
    </submittedName>
</protein>
<keyword evidence="2" id="KW-1185">Reference proteome</keyword>
<evidence type="ECO:0000313" key="2">
    <source>
        <dbReference type="Proteomes" id="UP000184038"/>
    </source>
</evidence>
<sequence>MDNAKELLVSMAAVACFCIAVSLLVYATHAVNQEKDVISRYIYEQHAIYPYR</sequence>
<dbReference type="EMBL" id="FRCP01000005">
    <property type="protein sequence ID" value="SHL98942.1"/>
    <property type="molecule type" value="Genomic_DNA"/>
</dbReference>